<evidence type="ECO:0000313" key="3">
    <source>
        <dbReference type="EMBL" id="NOV95959.1"/>
    </source>
</evidence>
<organism evidence="3 4">
    <name type="scientific">Isoptericola halotolerans</name>
    <dbReference type="NCBI Taxonomy" id="300560"/>
    <lineage>
        <taxon>Bacteria</taxon>
        <taxon>Bacillati</taxon>
        <taxon>Actinomycetota</taxon>
        <taxon>Actinomycetes</taxon>
        <taxon>Micrococcales</taxon>
        <taxon>Promicromonosporaceae</taxon>
        <taxon>Isoptericola</taxon>
    </lineage>
</organism>
<dbReference type="Proteomes" id="UP000757540">
    <property type="component" value="Unassembled WGS sequence"/>
</dbReference>
<feature type="signal peptide" evidence="2">
    <location>
        <begin position="1"/>
        <end position="26"/>
    </location>
</feature>
<evidence type="ECO:0000313" key="4">
    <source>
        <dbReference type="Proteomes" id="UP000757540"/>
    </source>
</evidence>
<evidence type="ECO:0000256" key="2">
    <source>
        <dbReference type="SAM" id="SignalP"/>
    </source>
</evidence>
<evidence type="ECO:0008006" key="5">
    <source>
        <dbReference type="Google" id="ProtNLM"/>
    </source>
</evidence>
<protein>
    <recommendedName>
        <fullName evidence="5">Lipoprotein</fullName>
    </recommendedName>
</protein>
<keyword evidence="4" id="KW-1185">Reference proteome</keyword>
<feature type="compositionally biased region" description="Low complexity" evidence="1">
    <location>
        <begin position="28"/>
        <end position="47"/>
    </location>
</feature>
<gene>
    <name evidence="3" type="ORF">HDG69_000512</name>
</gene>
<dbReference type="RefSeq" id="WP_171782208.1">
    <property type="nucleotide sequence ID" value="NZ_BAAAML010000002.1"/>
</dbReference>
<name>A0ABX1ZZH0_9MICO</name>
<evidence type="ECO:0000256" key="1">
    <source>
        <dbReference type="SAM" id="MobiDB-lite"/>
    </source>
</evidence>
<feature type="region of interest" description="Disordered" evidence="1">
    <location>
        <begin position="28"/>
        <end position="64"/>
    </location>
</feature>
<proteinExistence type="predicted"/>
<sequence>MLSLRLRTRRAVAALVVTLAVGTTLGACSSSEGPSSAAPEPAPAVSVDSGLAMSNEGDPAPSSTLSEECAELQEAWAATNRALAGIDEEHPRLLVAGFREAYRSITSVEDTEDVPGWDGMTTYLDKAVGAFEDIDTDDAQAVASAVTLALSDVDTARATTAHGSVTEYLDAGCRR</sequence>
<comment type="caution">
    <text evidence="3">The sequence shown here is derived from an EMBL/GenBank/DDBJ whole genome shotgun (WGS) entry which is preliminary data.</text>
</comment>
<feature type="chain" id="PRO_5047033249" description="Lipoprotein" evidence="2">
    <location>
        <begin position="27"/>
        <end position="175"/>
    </location>
</feature>
<dbReference type="EMBL" id="JABEZU010000001">
    <property type="protein sequence ID" value="NOV95959.1"/>
    <property type="molecule type" value="Genomic_DNA"/>
</dbReference>
<dbReference type="PROSITE" id="PS51257">
    <property type="entry name" value="PROKAR_LIPOPROTEIN"/>
    <property type="match status" value="1"/>
</dbReference>
<reference evidence="3 4" key="1">
    <citation type="submission" date="2020-05" db="EMBL/GenBank/DDBJ databases">
        <title>Genomic Encyclopedia of Type Strains, Phase III (KMG-III): the genomes of soil and plant-associated and newly described type strains.</title>
        <authorList>
            <person name="Whitman W."/>
        </authorList>
    </citation>
    <scope>NUCLEOTIDE SEQUENCE [LARGE SCALE GENOMIC DNA]</scope>
    <source>
        <strain evidence="3 4">KCTC 19046</strain>
    </source>
</reference>
<accession>A0ABX1ZZH0</accession>
<keyword evidence="2" id="KW-0732">Signal</keyword>